<evidence type="ECO:0000256" key="1">
    <source>
        <dbReference type="SAM" id="SignalP"/>
    </source>
</evidence>
<keyword evidence="1" id="KW-0732">Signal</keyword>
<evidence type="ECO:0000313" key="3">
    <source>
        <dbReference type="Proteomes" id="UP000295645"/>
    </source>
</evidence>
<accession>A0A4R3YKW8</accession>
<dbReference type="AlphaFoldDB" id="A0A4R3YKW8"/>
<name>A0A4R3YKW8_9GAMM</name>
<reference evidence="2 3" key="1">
    <citation type="submission" date="2019-03" db="EMBL/GenBank/DDBJ databases">
        <title>Above-ground endophytic microbial communities from plants in different locations in the United States.</title>
        <authorList>
            <person name="Frank C."/>
        </authorList>
    </citation>
    <scope>NUCLEOTIDE SEQUENCE [LARGE SCALE GENOMIC DNA]</scope>
    <source>
        <strain evidence="2 3">LP_13_YM</strain>
    </source>
</reference>
<comment type="caution">
    <text evidence="2">The sequence shown here is derived from an EMBL/GenBank/DDBJ whole genome shotgun (WGS) entry which is preliminary data.</text>
</comment>
<dbReference type="Pfam" id="PF09411">
    <property type="entry name" value="PagL"/>
    <property type="match status" value="1"/>
</dbReference>
<dbReference type="Proteomes" id="UP000295645">
    <property type="component" value="Unassembled WGS sequence"/>
</dbReference>
<proteinExistence type="predicted"/>
<evidence type="ECO:0000313" key="2">
    <source>
        <dbReference type="EMBL" id="TCV92792.1"/>
    </source>
</evidence>
<sequence>MHVSRIACGLAAALAVTAFSLPAAAQTRIEVQGGRSYMDDHGTNAFFIESVFNPYPLGNTRFTWAPDVSLGYIEGRKIGRFVGSHPGVTDDVLLAAAGARFHYGSAGDWYQPFFFSFQVAGQTGRTQALSTAYEFVSTLGWQYRNFSFQVRHISNGGFTKPNRGETMALVGVGFDL</sequence>
<gene>
    <name evidence="2" type="ORF">EC912_106131</name>
</gene>
<keyword evidence="3" id="KW-1185">Reference proteome</keyword>
<feature type="signal peptide" evidence="1">
    <location>
        <begin position="1"/>
        <end position="25"/>
    </location>
</feature>
<protein>
    <submittedName>
        <fullName evidence="2">Lipid A 3-O-deacylase PagL</fullName>
    </submittedName>
</protein>
<organism evidence="2 3">
    <name type="scientific">Luteibacter rhizovicinus</name>
    <dbReference type="NCBI Taxonomy" id="242606"/>
    <lineage>
        <taxon>Bacteria</taxon>
        <taxon>Pseudomonadati</taxon>
        <taxon>Pseudomonadota</taxon>
        <taxon>Gammaproteobacteria</taxon>
        <taxon>Lysobacterales</taxon>
        <taxon>Rhodanobacteraceae</taxon>
        <taxon>Luteibacter</taxon>
    </lineage>
</organism>
<dbReference type="InterPro" id="IPR018550">
    <property type="entry name" value="Lipid-A_deacylase-rel"/>
</dbReference>
<feature type="chain" id="PRO_5020419311" evidence="1">
    <location>
        <begin position="26"/>
        <end position="176"/>
    </location>
</feature>
<dbReference type="RefSeq" id="WP_243649306.1">
    <property type="nucleotide sequence ID" value="NZ_SMCS01000006.1"/>
</dbReference>
<dbReference type="EMBL" id="SMCS01000006">
    <property type="protein sequence ID" value="TCV92792.1"/>
    <property type="molecule type" value="Genomic_DNA"/>
</dbReference>
<dbReference type="Gene3D" id="2.40.160.20">
    <property type="match status" value="1"/>
</dbReference>